<sequence>MINSHFNMIEGTHGAAWTRDWFQYRDVERGWSAARRSSANRVHCRLQVHAVKEVALRWSALTRPVAHASGVLVEASTSRSRAAPRKSHHLLRRAISALSS</sequence>
<evidence type="ECO:0000313" key="2">
    <source>
        <dbReference type="Proteomes" id="UP001497644"/>
    </source>
</evidence>
<dbReference type="Proteomes" id="UP001497644">
    <property type="component" value="Chromosome 4"/>
</dbReference>
<accession>A0AAV2NUV7</accession>
<protein>
    <submittedName>
        <fullName evidence="1">Uncharacterized protein</fullName>
    </submittedName>
</protein>
<keyword evidence="2" id="KW-1185">Reference proteome</keyword>
<reference evidence="1" key="1">
    <citation type="submission" date="2024-04" db="EMBL/GenBank/DDBJ databases">
        <authorList>
            <consortium name="Molecular Ecology Group"/>
        </authorList>
    </citation>
    <scope>NUCLEOTIDE SEQUENCE</scope>
</reference>
<dbReference type="EMBL" id="OZ034827">
    <property type="protein sequence ID" value="CAL1683549.1"/>
    <property type="molecule type" value="Genomic_DNA"/>
</dbReference>
<organism evidence="1 2">
    <name type="scientific">Lasius platythorax</name>
    <dbReference type="NCBI Taxonomy" id="488582"/>
    <lineage>
        <taxon>Eukaryota</taxon>
        <taxon>Metazoa</taxon>
        <taxon>Ecdysozoa</taxon>
        <taxon>Arthropoda</taxon>
        <taxon>Hexapoda</taxon>
        <taxon>Insecta</taxon>
        <taxon>Pterygota</taxon>
        <taxon>Neoptera</taxon>
        <taxon>Endopterygota</taxon>
        <taxon>Hymenoptera</taxon>
        <taxon>Apocrita</taxon>
        <taxon>Aculeata</taxon>
        <taxon>Formicoidea</taxon>
        <taxon>Formicidae</taxon>
        <taxon>Formicinae</taxon>
        <taxon>Lasius</taxon>
        <taxon>Lasius</taxon>
    </lineage>
</organism>
<name>A0AAV2NUV7_9HYME</name>
<proteinExistence type="predicted"/>
<gene>
    <name evidence="1" type="ORF">LPLAT_LOCUS9254</name>
</gene>
<dbReference type="AlphaFoldDB" id="A0AAV2NUV7"/>
<evidence type="ECO:0000313" key="1">
    <source>
        <dbReference type="EMBL" id="CAL1683549.1"/>
    </source>
</evidence>